<name>A0A486XT85_9GAMM</name>
<accession>A0A486XT85</accession>
<gene>
    <name evidence="6" type="ORF">BAL341_2649</name>
</gene>
<keyword evidence="2 3" id="KW-0238">DNA-binding</keyword>
<keyword evidence="4" id="KW-0472">Membrane</keyword>
<dbReference type="InterPro" id="IPR011659">
    <property type="entry name" value="WD40"/>
</dbReference>
<dbReference type="SUPFAM" id="SSF46894">
    <property type="entry name" value="C-terminal effector domain of the bipartite response regulators"/>
    <property type="match status" value="1"/>
</dbReference>
<organism evidence="6">
    <name type="scientific">Rheinheimera sp. BAL341</name>
    <dbReference type="NCBI Taxonomy" id="1708203"/>
    <lineage>
        <taxon>Bacteria</taxon>
        <taxon>Pseudomonadati</taxon>
        <taxon>Pseudomonadota</taxon>
        <taxon>Gammaproteobacteria</taxon>
        <taxon>Chromatiales</taxon>
        <taxon>Chromatiaceae</taxon>
        <taxon>Rheinheimera</taxon>
    </lineage>
</organism>
<protein>
    <submittedName>
        <fullName evidence="6">Transcriptional regulator</fullName>
    </submittedName>
</protein>
<dbReference type="InterPro" id="IPR036388">
    <property type="entry name" value="WH-like_DNA-bd_sf"/>
</dbReference>
<dbReference type="Gene3D" id="1.10.10.10">
    <property type="entry name" value="Winged helix-like DNA-binding domain superfamily/Winged helix DNA-binding domain"/>
    <property type="match status" value="1"/>
</dbReference>
<dbReference type="Pfam" id="PF00486">
    <property type="entry name" value="Trans_reg_C"/>
    <property type="match status" value="1"/>
</dbReference>
<dbReference type="Gene3D" id="2.130.10.10">
    <property type="entry name" value="YVTN repeat-like/Quinoprotein amine dehydrogenase"/>
    <property type="match status" value="1"/>
</dbReference>
<dbReference type="InterPro" id="IPR011042">
    <property type="entry name" value="6-blade_b-propeller_TolB-like"/>
</dbReference>
<sequence>MSDAMTIKPDSPLQVGDWQYIPEQDKLVQFDAEGKVARTADLDNLSQKVVNYFIVNAGRLVTKDELLLDVWGIRDVSDGRVTRVIRVLRVALGDDTREPVYIETIPKRGYRFIAPVQPVVKTKPNQTVSEQEDQTQLSRHSMSRRILAAVVVVVAVVASISWLLQPGSKTEVAEQAIPLIRYTPVTSLDGLEFYHNVSEDERYLVYSYASPENENVTVLMLEDLQEHKRVQITEDSYSSFGAAFSPDGKQIAYHRYYPEGRCEIRLAQFDTSDFSIKNDTSLIACGENSPSSRITWSPDAKYIIYPTMNTNRQMVLMMKPVAGGAAEQLTTPPPSSFGDYAARFSFAGDKLVFLRGAGNYAQIWLLNLVNRELTLLENITGVLPGNIGWSADDQGIVFPSAPTVISQVDIKSRISKVIAYTDFGAGEIQTLRNGRLYATVGNFAHTNIKEVSNQIKSKEKSSNVVFSSNRNETYAVANPVSGGPTAVVSRRSGLPQIWLFYPNGNQRQLTFFENNVRVRSLDFAPNGSDLILQLHNELWLLSENGELTKVPHRSEQIITAPAWGRRGEFIFYAESINGRWQISRYNVATQQIDSEPYAVDQELYIESYDGEYSFWRDAISRKFYIKWLTSGDIEEVPLTFPDNQLWFDFQAKKSGIYFTHLLEDINYQLKFYDLTTKKVVDALGEQVLYHRRFSVSDDESRVYILQSVRGDFDIAELTLP</sequence>
<evidence type="ECO:0000256" key="2">
    <source>
        <dbReference type="ARBA" id="ARBA00023125"/>
    </source>
</evidence>
<reference evidence="6" key="1">
    <citation type="submission" date="2019-04" db="EMBL/GenBank/DDBJ databases">
        <authorList>
            <person name="Brambilla D."/>
        </authorList>
    </citation>
    <scope>NUCLEOTIDE SEQUENCE</scope>
    <source>
        <strain evidence="6">BAL1</strain>
    </source>
</reference>
<dbReference type="InterPro" id="IPR016032">
    <property type="entry name" value="Sig_transdc_resp-reg_C-effctor"/>
</dbReference>
<evidence type="ECO:0000256" key="3">
    <source>
        <dbReference type="PROSITE-ProRule" id="PRU01091"/>
    </source>
</evidence>
<dbReference type="AlphaFoldDB" id="A0A486XT85"/>
<dbReference type="Pfam" id="PF07676">
    <property type="entry name" value="PD40"/>
    <property type="match status" value="1"/>
</dbReference>
<dbReference type="GO" id="GO:0000160">
    <property type="term" value="P:phosphorelay signal transduction system"/>
    <property type="evidence" value="ECO:0007669"/>
    <property type="project" value="InterPro"/>
</dbReference>
<comment type="similarity">
    <text evidence="1">Belongs to the TolB family.</text>
</comment>
<dbReference type="GO" id="GO:0003677">
    <property type="term" value="F:DNA binding"/>
    <property type="evidence" value="ECO:0007669"/>
    <property type="project" value="UniProtKB-UniRule"/>
</dbReference>
<dbReference type="InterPro" id="IPR001867">
    <property type="entry name" value="OmpR/PhoB-type_DNA-bd"/>
</dbReference>
<feature type="DNA-binding region" description="OmpR/PhoB-type" evidence="3">
    <location>
        <begin position="10"/>
        <end position="114"/>
    </location>
</feature>
<dbReference type="CDD" id="cd00383">
    <property type="entry name" value="trans_reg_C"/>
    <property type="match status" value="1"/>
</dbReference>
<dbReference type="SMART" id="SM00862">
    <property type="entry name" value="Trans_reg_C"/>
    <property type="match status" value="1"/>
</dbReference>
<dbReference type="SUPFAM" id="SSF69304">
    <property type="entry name" value="Tricorn protease N-terminal domain"/>
    <property type="match status" value="1"/>
</dbReference>
<dbReference type="PROSITE" id="PS51755">
    <property type="entry name" value="OMPR_PHOB"/>
    <property type="match status" value="1"/>
</dbReference>
<proteinExistence type="inferred from homology"/>
<dbReference type="EMBL" id="CAAJGR010000130">
    <property type="protein sequence ID" value="VHO05565.1"/>
    <property type="molecule type" value="Genomic_DNA"/>
</dbReference>
<dbReference type="Gene3D" id="2.120.10.30">
    <property type="entry name" value="TolB, C-terminal domain"/>
    <property type="match status" value="2"/>
</dbReference>
<evidence type="ECO:0000256" key="1">
    <source>
        <dbReference type="ARBA" id="ARBA00009820"/>
    </source>
</evidence>
<evidence type="ECO:0000259" key="5">
    <source>
        <dbReference type="PROSITE" id="PS51755"/>
    </source>
</evidence>
<evidence type="ECO:0000256" key="4">
    <source>
        <dbReference type="SAM" id="Phobius"/>
    </source>
</evidence>
<dbReference type="InterPro" id="IPR015943">
    <property type="entry name" value="WD40/YVTN_repeat-like_dom_sf"/>
</dbReference>
<feature type="transmembrane region" description="Helical" evidence="4">
    <location>
        <begin position="146"/>
        <end position="164"/>
    </location>
</feature>
<dbReference type="SUPFAM" id="SSF50993">
    <property type="entry name" value="Peptidase/esterase 'gauge' domain"/>
    <property type="match status" value="1"/>
</dbReference>
<evidence type="ECO:0000313" key="6">
    <source>
        <dbReference type="EMBL" id="VHO05565.1"/>
    </source>
</evidence>
<dbReference type="GO" id="GO:0006355">
    <property type="term" value="P:regulation of DNA-templated transcription"/>
    <property type="evidence" value="ECO:0007669"/>
    <property type="project" value="InterPro"/>
</dbReference>
<feature type="domain" description="OmpR/PhoB-type" evidence="5">
    <location>
        <begin position="10"/>
        <end position="114"/>
    </location>
</feature>
<dbReference type="PANTHER" id="PTHR36842">
    <property type="entry name" value="PROTEIN TOLB HOMOLOG"/>
    <property type="match status" value="1"/>
</dbReference>
<keyword evidence="4" id="KW-0812">Transmembrane</keyword>
<keyword evidence="4" id="KW-1133">Transmembrane helix</keyword>
<dbReference type="PANTHER" id="PTHR36842:SF1">
    <property type="entry name" value="PROTEIN TOLB"/>
    <property type="match status" value="1"/>
</dbReference>